<dbReference type="EMBL" id="CP097510">
    <property type="protein sequence ID" value="URE34371.1"/>
    <property type="molecule type" value="Genomic_DNA"/>
</dbReference>
<evidence type="ECO:0000313" key="1">
    <source>
        <dbReference type="EMBL" id="URE34371.1"/>
    </source>
</evidence>
<keyword evidence="2" id="KW-1185">Reference proteome</keyword>
<proteinExistence type="predicted"/>
<protein>
    <submittedName>
        <fullName evidence="1">Uncharacterized protein</fullName>
    </submittedName>
</protein>
<organism evidence="1 2">
    <name type="scientific">Musa troglodytarum</name>
    <name type="common">fe'i banana</name>
    <dbReference type="NCBI Taxonomy" id="320322"/>
    <lineage>
        <taxon>Eukaryota</taxon>
        <taxon>Viridiplantae</taxon>
        <taxon>Streptophyta</taxon>
        <taxon>Embryophyta</taxon>
        <taxon>Tracheophyta</taxon>
        <taxon>Spermatophyta</taxon>
        <taxon>Magnoliopsida</taxon>
        <taxon>Liliopsida</taxon>
        <taxon>Zingiberales</taxon>
        <taxon>Musaceae</taxon>
        <taxon>Musa</taxon>
    </lineage>
</organism>
<accession>A0A9E7KYT9</accession>
<reference evidence="1" key="1">
    <citation type="submission" date="2022-05" db="EMBL/GenBank/DDBJ databases">
        <title>The Musa troglodytarum L. genome provides insights into the mechanism of non-climacteric behaviour and enrichment of carotenoids.</title>
        <authorList>
            <person name="Wang J."/>
        </authorList>
    </citation>
    <scope>NUCLEOTIDE SEQUENCE</scope>
    <source>
        <tissue evidence="1">Leaf</tissue>
    </source>
</reference>
<dbReference type="Proteomes" id="UP001055439">
    <property type="component" value="Chromosome 8"/>
</dbReference>
<name>A0A9E7KYT9_9LILI</name>
<sequence length="79" mass="9101">MASVVEVQKTEVRFSLCCSQQCTPLIWVEWSVHAFWKRQVGVVLILYWYVLQQHNHVLYPSPSNNAHPVCPAHRRGIAG</sequence>
<dbReference type="AlphaFoldDB" id="A0A9E7KYT9"/>
<evidence type="ECO:0000313" key="2">
    <source>
        <dbReference type="Proteomes" id="UP001055439"/>
    </source>
</evidence>
<gene>
    <name evidence="1" type="ORF">MUK42_35757</name>
</gene>